<proteinExistence type="predicted"/>
<comment type="caution">
    <text evidence="2">The sequence shown here is derived from an EMBL/GenBank/DDBJ whole genome shotgun (WGS) entry which is preliminary data.</text>
</comment>
<accession>A0ABP7TMT1</accession>
<dbReference type="EMBL" id="BAAAZE010000012">
    <property type="protein sequence ID" value="GAA4028624.1"/>
    <property type="molecule type" value="Genomic_DNA"/>
</dbReference>
<name>A0ABP7TMT1_9BURK</name>
<organism evidence="2 3">
    <name type="scientific">Actimicrobium antarcticum</name>
    <dbReference type="NCBI Taxonomy" id="1051899"/>
    <lineage>
        <taxon>Bacteria</taxon>
        <taxon>Pseudomonadati</taxon>
        <taxon>Pseudomonadota</taxon>
        <taxon>Betaproteobacteria</taxon>
        <taxon>Burkholderiales</taxon>
        <taxon>Oxalobacteraceae</taxon>
        <taxon>Actimicrobium</taxon>
    </lineage>
</organism>
<evidence type="ECO:0000259" key="1">
    <source>
        <dbReference type="Pfam" id="PF10592"/>
    </source>
</evidence>
<dbReference type="Pfam" id="PF10592">
    <property type="entry name" value="AIPR"/>
    <property type="match status" value="1"/>
</dbReference>
<evidence type="ECO:0000313" key="2">
    <source>
        <dbReference type="EMBL" id="GAA4028624.1"/>
    </source>
</evidence>
<gene>
    <name evidence="2" type="ORF">GCM10022212_28430</name>
</gene>
<protein>
    <recommendedName>
        <fullName evidence="1">Abortive phage infection protein C-terminal domain-containing protein</fullName>
    </recommendedName>
</protein>
<keyword evidence="3" id="KW-1185">Reference proteome</keyword>
<dbReference type="Proteomes" id="UP001501353">
    <property type="component" value="Unassembled WGS sequence"/>
</dbReference>
<evidence type="ECO:0000313" key="3">
    <source>
        <dbReference type="Proteomes" id="UP001501353"/>
    </source>
</evidence>
<reference evidence="3" key="1">
    <citation type="journal article" date="2019" name="Int. J. Syst. Evol. Microbiol.">
        <title>The Global Catalogue of Microorganisms (GCM) 10K type strain sequencing project: providing services to taxonomists for standard genome sequencing and annotation.</title>
        <authorList>
            <consortium name="The Broad Institute Genomics Platform"/>
            <consortium name="The Broad Institute Genome Sequencing Center for Infectious Disease"/>
            <person name="Wu L."/>
            <person name="Ma J."/>
        </authorList>
    </citation>
    <scope>NUCLEOTIDE SEQUENCE [LARGE SCALE GENOMIC DNA]</scope>
    <source>
        <strain evidence="3">JCM 16673</strain>
    </source>
</reference>
<feature type="domain" description="Abortive phage infection protein C-terminal" evidence="1">
    <location>
        <begin position="172"/>
        <end position="340"/>
    </location>
</feature>
<dbReference type="InterPro" id="IPR018891">
    <property type="entry name" value="AIPR_C"/>
</dbReference>
<sequence length="360" mass="40856">MLQSKFRATAGNFVSNNMTADDLLKMDVKRILKGEKKDNEGNFYNDFIVKNLQKSIKSLPDSPSYTTQVVLLGNTKNFTLPQLKKLVEGYKVDQYPHERVYKELLFPVINGTYFSDNNLNIEINLANLRGDTHLDYDVKTDSVKTNIKLLFVPTKEIGRVLHSYKNSILRFNPRSFLELDKNSVNQAIAESIKDKSTNEFSLFNNGITIISDGTSISSDTAKQGTAQIILRNPQLVNGGQTAYTLSRIYEEGLDSGDFSVFKGKEVLLRVITFVGETRPSNATKRLELIGAISKASNSQTKIDESDRRSNDEIQIRLQDEFFEKYGLYYERKRGEFSDGLHLGYIKEDVLVNRDMVIRVG</sequence>